<gene>
    <name evidence="8" type="ORF">PYX00_003189</name>
</gene>
<evidence type="ECO:0000256" key="6">
    <source>
        <dbReference type="PROSITE-ProRule" id="PRU00723"/>
    </source>
</evidence>
<accession>A0AAW2I0H2</accession>
<dbReference type="InterPro" id="IPR000571">
    <property type="entry name" value="Znf_CCCH"/>
</dbReference>
<evidence type="ECO:0000256" key="2">
    <source>
        <dbReference type="ARBA" id="ARBA00023242"/>
    </source>
</evidence>
<keyword evidence="6" id="KW-0863">Zinc-finger</keyword>
<keyword evidence="6" id="KW-0862">Zinc</keyword>
<evidence type="ECO:0000256" key="3">
    <source>
        <dbReference type="ARBA" id="ARBA00037262"/>
    </source>
</evidence>
<dbReference type="PROSITE" id="PS50103">
    <property type="entry name" value="ZF_C3H1"/>
    <property type="match status" value="1"/>
</dbReference>
<dbReference type="PANTHER" id="PTHR46527">
    <property type="entry name" value="NUCLEOPORIN-LIKE PROTEIN 2"/>
    <property type="match status" value="1"/>
</dbReference>
<reference evidence="8" key="1">
    <citation type="journal article" date="2024" name="Gigascience">
        <title>Chromosome-level genome of the poultry shaft louse Menopon gallinae provides insight into the host-switching and adaptive evolution of parasitic lice.</title>
        <authorList>
            <person name="Xu Y."/>
            <person name="Ma L."/>
            <person name="Liu S."/>
            <person name="Liang Y."/>
            <person name="Liu Q."/>
            <person name="He Z."/>
            <person name="Tian L."/>
            <person name="Duan Y."/>
            <person name="Cai W."/>
            <person name="Li H."/>
            <person name="Song F."/>
        </authorList>
    </citation>
    <scope>NUCLEOTIDE SEQUENCE</scope>
    <source>
        <strain evidence="8">Cailab_2023a</strain>
    </source>
</reference>
<name>A0AAW2I0H2_9NEOP</name>
<dbReference type="PANTHER" id="PTHR46527:SF1">
    <property type="entry name" value="NUCLEOPORIN NUP42"/>
    <property type="match status" value="1"/>
</dbReference>
<protein>
    <recommendedName>
        <fullName evidence="4">Nucleoporin NUP42</fullName>
    </recommendedName>
    <alternativeName>
        <fullName evidence="5">Nucleoporin-like protein 2</fullName>
    </alternativeName>
</protein>
<comment type="caution">
    <text evidence="8">The sequence shown here is derived from an EMBL/GenBank/DDBJ whole genome shotgun (WGS) entry which is preliminary data.</text>
</comment>
<feature type="zinc finger region" description="C3H1-type" evidence="6">
    <location>
        <begin position="1"/>
        <end position="25"/>
    </location>
</feature>
<evidence type="ECO:0000256" key="1">
    <source>
        <dbReference type="ARBA" id="ARBA00004335"/>
    </source>
</evidence>
<sequence length="344" mass="37193">MVVCQYFLQGRCSFGVNCKNEHIYNNNSGGRGGRNAGNNQINNIVWQISNEVITAEKGGQWPLSCFAPLKEGPCLPGWEDISPEEVRWTLYEAQKNGSVNQALNQINQWYKNAEKSRNLLKQPTQEVINLLYDMKGKKAQSTTATSGSFATSTPDPKSSFRFDTAVNNMYGKGASPGQGSIFGGGNNVFQSTSIFGGQSAMPSGGLFSKPQESNQNAFSTAAANPFANSGTSVFQNSNVNRNIFQSQPASNVFQTGAPVFSGGFAENSNIFGGNQTAQFQPQNQAQIFGGGPNKQTTSTPPVKEVDASVYSKMEDLNENEIKAFTSTTFTFGNIPLKPPPEQYC</sequence>
<feature type="domain" description="C3H1-type" evidence="7">
    <location>
        <begin position="1"/>
        <end position="25"/>
    </location>
</feature>
<evidence type="ECO:0000256" key="4">
    <source>
        <dbReference type="ARBA" id="ARBA00039886"/>
    </source>
</evidence>
<evidence type="ECO:0000313" key="8">
    <source>
        <dbReference type="EMBL" id="KAL0275286.1"/>
    </source>
</evidence>
<comment type="function">
    <text evidence="3">Required for the export of mRNAs containing poly(A) tails from the nucleus into the cytoplasm.</text>
</comment>
<dbReference type="InterPro" id="IPR051767">
    <property type="entry name" value="Nucleoporin_NUP42"/>
</dbReference>
<dbReference type="EMBL" id="JARGDH010000002">
    <property type="protein sequence ID" value="KAL0275286.1"/>
    <property type="molecule type" value="Genomic_DNA"/>
</dbReference>
<evidence type="ECO:0000259" key="7">
    <source>
        <dbReference type="PROSITE" id="PS50103"/>
    </source>
</evidence>
<keyword evidence="6" id="KW-0479">Metal-binding</keyword>
<dbReference type="GO" id="GO:0008270">
    <property type="term" value="F:zinc ion binding"/>
    <property type="evidence" value="ECO:0007669"/>
    <property type="project" value="UniProtKB-KW"/>
</dbReference>
<dbReference type="AlphaFoldDB" id="A0AAW2I0H2"/>
<organism evidence="8">
    <name type="scientific">Menopon gallinae</name>
    <name type="common">poultry shaft louse</name>
    <dbReference type="NCBI Taxonomy" id="328185"/>
    <lineage>
        <taxon>Eukaryota</taxon>
        <taxon>Metazoa</taxon>
        <taxon>Ecdysozoa</taxon>
        <taxon>Arthropoda</taxon>
        <taxon>Hexapoda</taxon>
        <taxon>Insecta</taxon>
        <taxon>Pterygota</taxon>
        <taxon>Neoptera</taxon>
        <taxon>Paraneoptera</taxon>
        <taxon>Psocodea</taxon>
        <taxon>Troctomorpha</taxon>
        <taxon>Phthiraptera</taxon>
        <taxon>Amblycera</taxon>
        <taxon>Menoponidae</taxon>
        <taxon>Menopon</taxon>
    </lineage>
</organism>
<comment type="subcellular location">
    <subcellularLocation>
        <location evidence="1">Nucleus membrane</location>
        <topology evidence="1">Peripheral membrane protein</topology>
        <orientation evidence="1">Cytoplasmic side</orientation>
    </subcellularLocation>
</comment>
<proteinExistence type="predicted"/>
<dbReference type="GO" id="GO:0031965">
    <property type="term" value="C:nuclear membrane"/>
    <property type="evidence" value="ECO:0007669"/>
    <property type="project" value="UniProtKB-SubCell"/>
</dbReference>
<evidence type="ECO:0000256" key="5">
    <source>
        <dbReference type="ARBA" id="ARBA00042384"/>
    </source>
</evidence>
<keyword evidence="2" id="KW-0539">Nucleus</keyword>